<reference evidence="6 7" key="1">
    <citation type="submission" date="2017-11" db="EMBL/GenBank/DDBJ databases">
        <title>Genome-resolved metagenomics identifies genetic mobility, metabolic interactions, and unexpected diversity in perchlorate-reducing communities.</title>
        <authorList>
            <person name="Barnum T.P."/>
            <person name="Figueroa I.A."/>
            <person name="Carlstrom C.I."/>
            <person name="Lucas L.N."/>
            <person name="Engelbrektson A.L."/>
            <person name="Coates J.D."/>
        </authorList>
    </citation>
    <scope>NUCLEOTIDE SEQUENCE [LARGE SCALE GENOMIC DNA]</scope>
    <source>
        <strain evidence="6">BM706</strain>
    </source>
</reference>
<evidence type="ECO:0000313" key="7">
    <source>
        <dbReference type="Proteomes" id="UP000234857"/>
    </source>
</evidence>
<dbReference type="Pfam" id="PF04472">
    <property type="entry name" value="SepF"/>
    <property type="match status" value="1"/>
</dbReference>
<comment type="function">
    <text evidence="4 5">Cell division protein that is part of the divisome complex and is recruited early to the Z-ring. Probably stimulates Z-ring formation, perhaps through the cross-linking of FtsZ protofilaments. Its function overlaps with FtsA.</text>
</comment>
<dbReference type="GO" id="GO:0000917">
    <property type="term" value="P:division septum assembly"/>
    <property type="evidence" value="ECO:0007669"/>
    <property type="project" value="UniProtKB-KW"/>
</dbReference>
<proteinExistence type="inferred from homology"/>
<gene>
    <name evidence="5" type="primary">sepF</name>
    <name evidence="6" type="ORF">C0601_13435</name>
</gene>
<protein>
    <recommendedName>
        <fullName evidence="5">Cell division protein SepF</fullName>
    </recommendedName>
</protein>
<dbReference type="GO" id="GO:0043093">
    <property type="term" value="P:FtsZ-dependent cytokinesis"/>
    <property type="evidence" value="ECO:0007669"/>
    <property type="project" value="UniProtKB-UniRule"/>
</dbReference>
<dbReference type="InterPro" id="IPR007561">
    <property type="entry name" value="Cell_div_SepF/SepF-rel"/>
</dbReference>
<dbReference type="GO" id="GO:0005737">
    <property type="term" value="C:cytoplasm"/>
    <property type="evidence" value="ECO:0007669"/>
    <property type="project" value="UniProtKB-SubCell"/>
</dbReference>
<sequence>MAEKSLWRKFLGLIGIEEYEEEYLEQDYENPKVVNLANRNGNDIVLVSVESFEYAKRVTSLLRARKAIVLNLKNVIREEAKRIIDFICGTTFALNGNMQKIGEEIFLFTPYTMNIIEDKKKEESNVMQDAKEA</sequence>
<dbReference type="AlphaFoldDB" id="A0A2N5Z9F8"/>
<dbReference type="InterPro" id="IPR023052">
    <property type="entry name" value="Cell_div_SepF"/>
</dbReference>
<keyword evidence="1 5" id="KW-0132">Cell division</keyword>
<keyword evidence="3 5" id="KW-0131">Cell cycle</keyword>
<comment type="caution">
    <text evidence="6">The sequence shown here is derived from an EMBL/GenBank/DDBJ whole genome shotgun (WGS) entry which is preliminary data.</text>
</comment>
<dbReference type="PANTHER" id="PTHR35798">
    <property type="entry name" value="CELL DIVISION PROTEIN SEPF"/>
    <property type="match status" value="1"/>
</dbReference>
<evidence type="ECO:0000256" key="2">
    <source>
        <dbReference type="ARBA" id="ARBA00023210"/>
    </source>
</evidence>
<dbReference type="HAMAP" id="MF_01197">
    <property type="entry name" value="SepF"/>
    <property type="match status" value="1"/>
</dbReference>
<dbReference type="Proteomes" id="UP000234857">
    <property type="component" value="Unassembled WGS sequence"/>
</dbReference>
<keyword evidence="2 5" id="KW-0717">Septation</keyword>
<dbReference type="PANTHER" id="PTHR35798:SF1">
    <property type="entry name" value="CELL DIVISION PROTEIN SEPF"/>
    <property type="match status" value="1"/>
</dbReference>
<accession>A0A2N5Z9F8</accession>
<evidence type="ECO:0000256" key="5">
    <source>
        <dbReference type="HAMAP-Rule" id="MF_01197"/>
    </source>
</evidence>
<keyword evidence="5" id="KW-0963">Cytoplasm</keyword>
<dbReference type="Gene3D" id="3.30.110.150">
    <property type="entry name" value="SepF-like protein"/>
    <property type="match status" value="1"/>
</dbReference>
<comment type="subcellular location">
    <subcellularLocation>
        <location evidence="5">Cytoplasm</location>
    </subcellularLocation>
    <text evidence="5">Localizes to the division site, in a FtsZ-dependent manner.</text>
</comment>
<evidence type="ECO:0000313" key="6">
    <source>
        <dbReference type="EMBL" id="PLX15313.1"/>
    </source>
</evidence>
<evidence type="ECO:0000256" key="3">
    <source>
        <dbReference type="ARBA" id="ARBA00023306"/>
    </source>
</evidence>
<dbReference type="InterPro" id="IPR038594">
    <property type="entry name" value="SepF-like_sf"/>
</dbReference>
<evidence type="ECO:0000256" key="1">
    <source>
        <dbReference type="ARBA" id="ARBA00022618"/>
    </source>
</evidence>
<comment type="subunit">
    <text evidence="5">Homodimer. Interacts with FtsZ.</text>
</comment>
<comment type="similarity">
    <text evidence="5">Belongs to the SepF family.</text>
</comment>
<dbReference type="EMBL" id="PKTG01000142">
    <property type="protein sequence ID" value="PLX15313.1"/>
    <property type="molecule type" value="Genomic_DNA"/>
</dbReference>
<evidence type="ECO:0000256" key="4">
    <source>
        <dbReference type="ARBA" id="ARBA00044936"/>
    </source>
</evidence>
<name>A0A2N5Z9F8_MUIH1</name>
<organism evidence="6 7">
    <name type="scientific">Muiribacterium halophilum</name>
    <dbReference type="NCBI Taxonomy" id="2053465"/>
    <lineage>
        <taxon>Bacteria</taxon>
        <taxon>Candidatus Muiribacteriota</taxon>
        <taxon>Candidatus Muiribacteriia</taxon>
        <taxon>Candidatus Muiribacteriales</taxon>
        <taxon>Candidatus Muiribacteriaceae</taxon>
        <taxon>Candidatus Muiribacterium</taxon>
    </lineage>
</organism>